<dbReference type="PANTHER" id="PTHR38036">
    <property type="entry name" value="UPF0250 PROTEIN YBED"/>
    <property type="match status" value="1"/>
</dbReference>
<dbReference type="InterPro" id="IPR027471">
    <property type="entry name" value="YbeD-like_sf"/>
</dbReference>
<accession>A0A3B0WRK7</accession>
<dbReference type="Pfam" id="PF04359">
    <property type="entry name" value="DUF493"/>
    <property type="match status" value="1"/>
</dbReference>
<dbReference type="InterPro" id="IPR007454">
    <property type="entry name" value="UPF0250_YbeD-like"/>
</dbReference>
<reference evidence="2" key="1">
    <citation type="submission" date="2018-06" db="EMBL/GenBank/DDBJ databases">
        <authorList>
            <person name="Zhirakovskaya E."/>
        </authorList>
    </citation>
    <scope>NUCLEOTIDE SEQUENCE</scope>
</reference>
<dbReference type="AlphaFoldDB" id="A0A3B0WRK7"/>
<comment type="similarity">
    <text evidence="1">Belongs to the UPF0250 family.</text>
</comment>
<dbReference type="EMBL" id="UOFF01000084">
    <property type="protein sequence ID" value="VAW55220.1"/>
    <property type="molecule type" value="Genomic_DNA"/>
</dbReference>
<protein>
    <submittedName>
        <fullName evidence="2">Proposed lipoate regulatory protein YbeD</fullName>
    </submittedName>
</protein>
<organism evidence="2">
    <name type="scientific">hydrothermal vent metagenome</name>
    <dbReference type="NCBI Taxonomy" id="652676"/>
    <lineage>
        <taxon>unclassified sequences</taxon>
        <taxon>metagenomes</taxon>
        <taxon>ecological metagenomes</taxon>
    </lineage>
</organism>
<dbReference type="PANTHER" id="PTHR38036:SF1">
    <property type="entry name" value="UPF0250 PROTEIN YBED"/>
    <property type="match status" value="1"/>
</dbReference>
<dbReference type="Gene3D" id="3.30.70.260">
    <property type="match status" value="1"/>
</dbReference>
<proteinExistence type="inferred from homology"/>
<dbReference type="SUPFAM" id="SSF117991">
    <property type="entry name" value="YbeD/HP0495-like"/>
    <property type="match status" value="1"/>
</dbReference>
<evidence type="ECO:0000256" key="1">
    <source>
        <dbReference type="ARBA" id="ARBA00008460"/>
    </source>
</evidence>
<gene>
    <name evidence="2" type="ORF">MNBD_GAMMA07-1729</name>
</gene>
<evidence type="ECO:0000313" key="2">
    <source>
        <dbReference type="EMBL" id="VAW55220.1"/>
    </source>
</evidence>
<sequence>MADKKDIYYDEEQETAFKFPCEFPIKAMGKTGDVLEIAVLEIMNRHVDNLAEGAVKFNQSSNGKFTSITITFTALSKAHLDTIYKDITACNLVLYCL</sequence>
<dbReference type="GO" id="GO:0005829">
    <property type="term" value="C:cytosol"/>
    <property type="evidence" value="ECO:0007669"/>
    <property type="project" value="TreeGrafter"/>
</dbReference>
<name>A0A3B0WRK7_9ZZZZ</name>